<proteinExistence type="predicted"/>
<comment type="caution">
    <text evidence="3">The sequence shown here is derived from an EMBL/GenBank/DDBJ whole genome shotgun (WGS) entry which is preliminary data.</text>
</comment>
<accession>A0AAE3VLX1</accession>
<dbReference type="Gene3D" id="1.10.472.20">
    <property type="entry name" value="Nitrile hydratase, beta subunit"/>
    <property type="match status" value="1"/>
</dbReference>
<organism evidence="3 4">
    <name type="scientific">Amorphus orientalis</name>
    <dbReference type="NCBI Taxonomy" id="649198"/>
    <lineage>
        <taxon>Bacteria</taxon>
        <taxon>Pseudomonadati</taxon>
        <taxon>Pseudomonadota</taxon>
        <taxon>Alphaproteobacteria</taxon>
        <taxon>Hyphomicrobiales</taxon>
        <taxon>Amorphaceae</taxon>
        <taxon>Amorphus</taxon>
    </lineage>
</organism>
<dbReference type="InterPro" id="IPR042262">
    <property type="entry name" value="CN_hydtase_beta_C"/>
</dbReference>
<feature type="region of interest" description="Disordered" evidence="1">
    <location>
        <begin position="104"/>
        <end position="124"/>
    </location>
</feature>
<reference evidence="3" key="1">
    <citation type="submission" date="2023-07" db="EMBL/GenBank/DDBJ databases">
        <title>Genomic Encyclopedia of Type Strains, Phase IV (KMG-IV): sequencing the most valuable type-strain genomes for metagenomic binning, comparative biology and taxonomic classification.</title>
        <authorList>
            <person name="Goeker M."/>
        </authorList>
    </citation>
    <scope>NUCLEOTIDE SEQUENCE</scope>
    <source>
        <strain evidence="3">DSM 21202</strain>
    </source>
</reference>
<dbReference type="NCBIfam" id="TIGR03889">
    <property type="entry name" value="nitrile_acc"/>
    <property type="match status" value="1"/>
</dbReference>
<evidence type="ECO:0000259" key="2">
    <source>
        <dbReference type="Pfam" id="PF21006"/>
    </source>
</evidence>
<keyword evidence="4" id="KW-1185">Reference proteome</keyword>
<name>A0AAE3VLX1_9HYPH</name>
<dbReference type="InterPro" id="IPR023808">
    <property type="entry name" value="Nitrile_Hydratase_acc_put"/>
</dbReference>
<evidence type="ECO:0000313" key="3">
    <source>
        <dbReference type="EMBL" id="MDQ0314468.1"/>
    </source>
</evidence>
<dbReference type="RefSeq" id="WP_306884246.1">
    <property type="nucleotide sequence ID" value="NZ_JAUSUL010000001.1"/>
</dbReference>
<dbReference type="Proteomes" id="UP001229244">
    <property type="component" value="Unassembled WGS sequence"/>
</dbReference>
<sequence length="124" mass="13520">MTTLNDVFGSDRLSGADGERGFSEPWEVQVFALTRALIANGVFSESEWAETFGALLHQPDARDDAGDYYARFVAALEELLGRKAIADPEHVQALTEAWHRAAEATPHGKPIELANDPHSSSAVR</sequence>
<dbReference type="EMBL" id="JAUSUL010000001">
    <property type="protein sequence ID" value="MDQ0314468.1"/>
    <property type="molecule type" value="Genomic_DNA"/>
</dbReference>
<gene>
    <name evidence="3" type="ORF">J2S73_000905</name>
</gene>
<dbReference type="InterPro" id="IPR008990">
    <property type="entry name" value="Elect_transpt_acc-like_dom_sf"/>
</dbReference>
<evidence type="ECO:0000313" key="4">
    <source>
        <dbReference type="Proteomes" id="UP001229244"/>
    </source>
</evidence>
<dbReference type="AlphaFoldDB" id="A0AAE3VLX1"/>
<feature type="domain" description="Nitrile hydratase beta subunit-like N-terminal" evidence="2">
    <location>
        <begin position="14"/>
        <end position="101"/>
    </location>
</feature>
<evidence type="ECO:0000256" key="1">
    <source>
        <dbReference type="SAM" id="MobiDB-lite"/>
    </source>
</evidence>
<dbReference type="SUPFAM" id="SSF50090">
    <property type="entry name" value="Electron transport accessory proteins"/>
    <property type="match status" value="1"/>
</dbReference>
<dbReference type="Pfam" id="PF21006">
    <property type="entry name" value="NHase_beta_N"/>
    <property type="match status" value="1"/>
</dbReference>
<dbReference type="InterPro" id="IPR049054">
    <property type="entry name" value="CN_hydtase_beta-like_N"/>
</dbReference>
<protein>
    <submittedName>
        <fullName evidence="3">Nitrile hydratase accessory protein</fullName>
    </submittedName>
</protein>